<evidence type="ECO:0000256" key="1">
    <source>
        <dbReference type="ARBA" id="ARBA00010229"/>
    </source>
</evidence>
<keyword evidence="2 5" id="KW-0175">Coiled coil</keyword>
<comment type="caution">
    <text evidence="8">The sequence shown here is derived from an EMBL/GenBank/DDBJ whole genome shotgun (WGS) entry which is preliminary data.</text>
</comment>
<comment type="similarity">
    <text evidence="1">Belongs to the LCA5 family.</text>
</comment>
<evidence type="ECO:0000256" key="4">
    <source>
        <dbReference type="ARBA" id="ARBA00041402"/>
    </source>
</evidence>
<sequence>NTGRKKTPAEEMPRQNSSNLQFLCLQSSMISKENNAATPQMSLSGLHKIKEMKNEISELKLKVEASSLENQILKQLQCRHLKAINSYKNSKSNFMDLSARHDDDVRVLRNLLKISNKNERKTSAKLRKVEAELLKAKDALQTLHTISEDKELAERDELYHRLSVLTEKIEVNNRRIQSLEKQLKLNNSTFIHQLAKENKKAEQAGAITKNLQNEIISLHQKIKEKDRQLYIKNIYANRIPTIPICESDSAPYENNFSTNRSVQTDKQSFQSLLQSQCHIREREKSPVQLIKKMSSEYKNQKATAGEVCTDAQCRAEEPLSKKTPRPETLNETYREYLMEDRLLMEVYASLEFMKEEETDLLKQKLKSLMKTEETPLSYNVQEEDAVEEYEREEKKPEQLQNSEKAGSERGAPSPRNKRPIRLKKNPVFSEITENFLQGLLQFGIKSKQDSLHKHRRMGQSCSETAEPKAKNSFGLYEPSFGKVARRRQENSPTEAEHCANMTLAEIGKSVWKNI</sequence>
<dbReference type="InterPro" id="IPR026188">
    <property type="entry name" value="Lebercilin-like"/>
</dbReference>
<evidence type="ECO:0000313" key="8">
    <source>
        <dbReference type="EMBL" id="NXO02156.1"/>
    </source>
</evidence>
<dbReference type="AlphaFoldDB" id="A0A7L1NS31"/>
<gene>
    <name evidence="8" type="primary">Lca5l</name>
    <name evidence="8" type="ORF">RHICYA_R12838</name>
</gene>
<dbReference type="OrthoDB" id="2123794at2759"/>
<name>A0A7L1NS31_RHICY</name>
<dbReference type="Proteomes" id="UP000565785">
    <property type="component" value="Unassembled WGS sequence"/>
</dbReference>
<feature type="domain" description="Lebercilin" evidence="7">
    <location>
        <begin position="40"/>
        <end position="229"/>
    </location>
</feature>
<feature type="compositionally biased region" description="Acidic residues" evidence="6">
    <location>
        <begin position="381"/>
        <end position="390"/>
    </location>
</feature>
<evidence type="ECO:0000256" key="2">
    <source>
        <dbReference type="ARBA" id="ARBA00023054"/>
    </source>
</evidence>
<evidence type="ECO:0000256" key="3">
    <source>
        <dbReference type="ARBA" id="ARBA00041189"/>
    </source>
</evidence>
<feature type="coiled-coil region" evidence="5">
    <location>
        <begin position="162"/>
        <end position="228"/>
    </location>
</feature>
<dbReference type="PANTHER" id="PTHR16650:SF9">
    <property type="entry name" value="LEBERCILIN-LIKE PROTEIN"/>
    <property type="match status" value="1"/>
</dbReference>
<dbReference type="Pfam" id="PF15619">
    <property type="entry name" value="Lebercilin"/>
    <property type="match status" value="1"/>
</dbReference>
<evidence type="ECO:0000256" key="6">
    <source>
        <dbReference type="SAM" id="MobiDB-lite"/>
    </source>
</evidence>
<dbReference type="GO" id="GO:0005930">
    <property type="term" value="C:axoneme"/>
    <property type="evidence" value="ECO:0007669"/>
    <property type="project" value="TreeGrafter"/>
</dbReference>
<feature type="non-terminal residue" evidence="8">
    <location>
        <position position="514"/>
    </location>
</feature>
<dbReference type="InterPro" id="IPR028933">
    <property type="entry name" value="Lebercilin_dom"/>
</dbReference>
<feature type="non-terminal residue" evidence="8">
    <location>
        <position position="1"/>
    </location>
</feature>
<evidence type="ECO:0000313" key="9">
    <source>
        <dbReference type="Proteomes" id="UP000565785"/>
    </source>
</evidence>
<keyword evidence="9" id="KW-1185">Reference proteome</keyword>
<evidence type="ECO:0000259" key="7">
    <source>
        <dbReference type="Pfam" id="PF15619"/>
    </source>
</evidence>
<proteinExistence type="inferred from homology"/>
<evidence type="ECO:0000256" key="5">
    <source>
        <dbReference type="SAM" id="Coils"/>
    </source>
</evidence>
<reference evidence="8 9" key="1">
    <citation type="submission" date="2019-09" db="EMBL/GenBank/DDBJ databases">
        <title>Bird 10,000 Genomes (B10K) Project - Family phase.</title>
        <authorList>
            <person name="Zhang G."/>
        </authorList>
    </citation>
    <scope>NUCLEOTIDE SEQUENCE [LARGE SCALE GENOMIC DNA]</scope>
    <source>
        <strain evidence="8">B10K-DU-002-35</strain>
        <tissue evidence="8">Muscle</tissue>
    </source>
</reference>
<dbReference type="EMBL" id="VXBP01008320">
    <property type="protein sequence ID" value="NXO02156.1"/>
    <property type="molecule type" value="Genomic_DNA"/>
</dbReference>
<dbReference type="PANTHER" id="PTHR16650">
    <property type="entry name" value="C21ORF13-RELATED"/>
    <property type="match status" value="1"/>
</dbReference>
<dbReference type="GO" id="GO:0042073">
    <property type="term" value="P:intraciliary transport"/>
    <property type="evidence" value="ECO:0007669"/>
    <property type="project" value="TreeGrafter"/>
</dbReference>
<feature type="region of interest" description="Disordered" evidence="6">
    <location>
        <begin position="376"/>
        <end position="423"/>
    </location>
</feature>
<accession>A0A7L1NS31</accession>
<organism evidence="8 9">
    <name type="scientific">Rhinopomastus cyanomelas</name>
    <name type="common">Common scimitarbill</name>
    <dbReference type="NCBI Taxonomy" id="113115"/>
    <lineage>
        <taxon>Eukaryota</taxon>
        <taxon>Metazoa</taxon>
        <taxon>Chordata</taxon>
        <taxon>Craniata</taxon>
        <taxon>Vertebrata</taxon>
        <taxon>Euteleostomi</taxon>
        <taxon>Archelosauria</taxon>
        <taxon>Archosauria</taxon>
        <taxon>Dinosauria</taxon>
        <taxon>Saurischia</taxon>
        <taxon>Theropoda</taxon>
        <taxon>Coelurosauria</taxon>
        <taxon>Aves</taxon>
        <taxon>Neognathae</taxon>
        <taxon>Neoaves</taxon>
        <taxon>Telluraves</taxon>
        <taxon>Coraciimorphae</taxon>
        <taxon>Bucerotiformes</taxon>
        <taxon>Rhinopomastidae</taxon>
        <taxon>Rhinopomastus</taxon>
    </lineage>
</organism>
<protein>
    <recommendedName>
        <fullName evidence="3">Lebercilin-like protein</fullName>
    </recommendedName>
    <alternativeName>
        <fullName evidence="4">Leber congenital amaurosis 5-like protein</fullName>
    </alternativeName>
</protein>